<proteinExistence type="inferred from homology"/>
<feature type="binding site" evidence="9">
    <location>
        <begin position="424"/>
        <end position="427"/>
    </location>
    <ligand>
        <name>FAD</name>
        <dbReference type="ChEBI" id="CHEBI:57692"/>
    </ligand>
</feature>
<dbReference type="InterPro" id="IPR008254">
    <property type="entry name" value="Flavodoxin/NO_synth"/>
</dbReference>
<evidence type="ECO:0000256" key="8">
    <source>
        <dbReference type="ARBA" id="ARBA00023002"/>
    </source>
</evidence>
<dbReference type="SUPFAM" id="SSF63380">
    <property type="entry name" value="Riboflavin synthase domain-like"/>
    <property type="match status" value="1"/>
</dbReference>
<dbReference type="InterPro" id="IPR017927">
    <property type="entry name" value="FAD-bd_FR_type"/>
</dbReference>
<dbReference type="PANTHER" id="PTHR19384">
    <property type="entry name" value="NITRIC OXIDE SYNTHASE-RELATED"/>
    <property type="match status" value="1"/>
</dbReference>
<dbReference type="GO" id="GO:0160246">
    <property type="term" value="F:NADPH-iron-sulfur [2Fe-2S] protein oxidoreductase activity"/>
    <property type="evidence" value="ECO:0007669"/>
    <property type="project" value="InterPro"/>
</dbReference>
<feature type="domain" description="Flavodoxin-like" evidence="10">
    <location>
        <begin position="16"/>
        <end position="162"/>
    </location>
</feature>
<dbReference type="GO" id="GO:0016651">
    <property type="term" value="F:oxidoreductase activity, acting on NAD(P)H"/>
    <property type="evidence" value="ECO:0007669"/>
    <property type="project" value="UniProtKB-UniRule"/>
</dbReference>
<dbReference type="Gene3D" id="2.40.30.10">
    <property type="entry name" value="Translation factors"/>
    <property type="match status" value="1"/>
</dbReference>
<keyword evidence="7 9" id="KW-0521">NADP</keyword>
<dbReference type="AlphaFoldDB" id="A0AAV5AGC8"/>
<evidence type="ECO:0000256" key="3">
    <source>
        <dbReference type="ARBA" id="ARBA00022490"/>
    </source>
</evidence>
<evidence type="ECO:0000313" key="13">
    <source>
        <dbReference type="Proteomes" id="UP001050691"/>
    </source>
</evidence>
<evidence type="ECO:0000256" key="5">
    <source>
        <dbReference type="ARBA" id="ARBA00022643"/>
    </source>
</evidence>
<dbReference type="GO" id="GO:0016226">
    <property type="term" value="P:iron-sulfur cluster assembly"/>
    <property type="evidence" value="ECO:0007669"/>
    <property type="project" value="UniProtKB-UniRule"/>
</dbReference>
<dbReference type="Pfam" id="PF00258">
    <property type="entry name" value="Flavodoxin_1"/>
    <property type="match status" value="1"/>
</dbReference>
<accession>A0AAV5AGC8</accession>
<dbReference type="PRINTS" id="PR00371">
    <property type="entry name" value="FPNCR"/>
</dbReference>
<evidence type="ECO:0000256" key="9">
    <source>
        <dbReference type="HAMAP-Rule" id="MF_03178"/>
    </source>
</evidence>
<dbReference type="SUPFAM" id="SSF52218">
    <property type="entry name" value="Flavoproteins"/>
    <property type="match status" value="1"/>
</dbReference>
<dbReference type="EC" id="1.18.1.-" evidence="9"/>
<dbReference type="InterPro" id="IPR001433">
    <property type="entry name" value="OxRdtase_FAD/NAD-bd"/>
</dbReference>
<feature type="binding site" evidence="9">
    <location>
        <begin position="390"/>
        <end position="393"/>
    </location>
    <ligand>
        <name>FAD</name>
        <dbReference type="ChEBI" id="CHEBI:57692"/>
    </ligand>
</feature>
<dbReference type="Gene3D" id="3.40.50.360">
    <property type="match status" value="1"/>
</dbReference>
<evidence type="ECO:0000256" key="7">
    <source>
        <dbReference type="ARBA" id="ARBA00022857"/>
    </source>
</evidence>
<comment type="similarity">
    <text evidence="9">In the C-terminal section; belongs to the flavoprotein pyridine nucleotide cytochrome reductase family.</text>
</comment>
<keyword evidence="13" id="KW-1185">Reference proteome</keyword>
<comment type="subunit">
    <text evidence="9">Interacts with DRE2; as part of the cytosolic iron-sulfur (Fe-S) protein assembly (CIA) machinery.</text>
</comment>
<comment type="similarity">
    <text evidence="9">Belongs to the NADPH-dependent diflavin oxidoreductase NDOR1 family.</text>
</comment>
<comment type="subcellular location">
    <subcellularLocation>
        <location evidence="9">Cytoplasm</location>
    </subcellularLocation>
    <subcellularLocation>
        <location evidence="9">Mitochondrion</location>
    </subcellularLocation>
    <text evidence="9">Relocalizes to mitochondria after H(2)O(2) exposure.</text>
</comment>
<protein>
    <recommendedName>
        <fullName evidence="9">NADPH-dependent diflavin oxidoreductase 1</fullName>
        <ecNumber evidence="9">1.18.1.-</ecNumber>
    </recommendedName>
    <alternativeName>
        <fullName evidence="9">NADPH-dependent FMN and FAD-containing oxidoreductase</fullName>
    </alternativeName>
</protein>
<sequence length="626" mass="71444">MTSESVAPDIVNERELLILYATETGYAYEVALRVANEAKRRYFSPNVQGMDEYPISSFITASVVVFIVSTTGSGTPPRQMSSSPLWQTLLRSDLPVSILDHLSYSVFGLGDSAYERFAWAAKILDRRLMSLGATAICQRGEGDEAGRFGIEEAFDPWIENLFGELLERSPLPEGKTIVPVNQLKPPRVRIRELDINDNDGAERVLRENERVLDSSDHNWVTLTVNKRITSPEWFQDVRHLEFDSQKILDYRPGDIAVINPISNSSDVSSLLDGLGWTEVVDKVFEISPAEDEPPLPETVPRYTTLRDLFTRHLDINLVPRRYFFSLLYHFASDPMEREKLEEFAGLEGQEDLYEYCIRFRRTIREVILEFKSVQIPKEYIFDIFPPLRPREFSIASSSKVHPTQIHLCIAIVQYKTKLRTPRKGVCTSYLAELDEGTRIPIKIRSGLLRPPESSADTPIICVAPGTGIAPIRALLEERVSEGKTENILYFGCRSFRHDHYYQNQWKDYASRGVLKYRVAFSREREDSSQSDQVKKDNIWKVYVQNLLEEDAQHVWEILGKKKGILYICGQKVVSLNHSRSSNKMPSAVKQAIEHAAVAGGDYTKETAKSFVKVLEKEGRLFEECWG</sequence>
<comment type="caution">
    <text evidence="12">The sequence shown here is derived from an EMBL/GenBank/DDBJ whole genome shotgun (WGS) entry which is preliminary data.</text>
</comment>
<dbReference type="PROSITE" id="PS50902">
    <property type="entry name" value="FLAVODOXIN_LIKE"/>
    <property type="match status" value="1"/>
</dbReference>
<evidence type="ECO:0000313" key="12">
    <source>
        <dbReference type="EMBL" id="GJJ12772.1"/>
    </source>
</evidence>
<comment type="similarity">
    <text evidence="9">In the N-terminal section; belongs to the flavodoxin family.</text>
</comment>
<dbReference type="Gene3D" id="1.20.990.10">
    <property type="entry name" value="NADPH-cytochrome p450 Reductase, Chain A, domain 3"/>
    <property type="match status" value="1"/>
</dbReference>
<keyword evidence="3 9" id="KW-0963">Cytoplasm</keyword>
<dbReference type="EMBL" id="BPWL01000008">
    <property type="protein sequence ID" value="GJJ12772.1"/>
    <property type="molecule type" value="Genomic_DNA"/>
</dbReference>
<feature type="binding site" evidence="9">
    <location>
        <position position="360"/>
    </location>
    <ligand>
        <name>FAD</name>
        <dbReference type="ChEBI" id="CHEBI:57692"/>
    </ligand>
</feature>
<feature type="binding site" evidence="9">
    <location>
        <position position="466"/>
    </location>
    <ligand>
        <name>NADP(+)</name>
        <dbReference type="ChEBI" id="CHEBI:58349"/>
    </ligand>
</feature>
<dbReference type="SUPFAM" id="SSF52343">
    <property type="entry name" value="Ferredoxin reductase-like, C-terminal NADP-linked domain"/>
    <property type="match status" value="1"/>
</dbReference>
<evidence type="ECO:0000256" key="4">
    <source>
        <dbReference type="ARBA" id="ARBA00022630"/>
    </source>
</evidence>
<keyword evidence="9" id="KW-0496">Mitochondrion</keyword>
<evidence type="ECO:0000256" key="1">
    <source>
        <dbReference type="ARBA" id="ARBA00001917"/>
    </source>
</evidence>
<dbReference type="GO" id="GO:0005829">
    <property type="term" value="C:cytosol"/>
    <property type="evidence" value="ECO:0007669"/>
    <property type="project" value="TreeGrafter"/>
</dbReference>
<evidence type="ECO:0000256" key="6">
    <source>
        <dbReference type="ARBA" id="ARBA00022827"/>
    </source>
</evidence>
<dbReference type="HAMAP" id="MF_03178">
    <property type="entry name" value="NDOR1"/>
    <property type="match status" value="1"/>
</dbReference>
<dbReference type="GO" id="GO:0050660">
    <property type="term" value="F:flavin adenine dinucleotide binding"/>
    <property type="evidence" value="ECO:0007669"/>
    <property type="project" value="UniProtKB-UniRule"/>
</dbReference>
<comment type="caution">
    <text evidence="9">Lacks conserved residue(s) required for the propagation of feature annotation.</text>
</comment>
<feature type="binding site" evidence="9">
    <location>
        <position position="625"/>
    </location>
    <ligand>
        <name>FAD</name>
        <dbReference type="ChEBI" id="CHEBI:57692"/>
    </ligand>
</feature>
<evidence type="ECO:0000259" key="10">
    <source>
        <dbReference type="PROSITE" id="PS50902"/>
    </source>
</evidence>
<comment type="cofactor">
    <cofactor evidence="2 9">
        <name>FAD</name>
        <dbReference type="ChEBI" id="CHEBI:57692"/>
    </cofactor>
</comment>
<dbReference type="PROSITE" id="PS51384">
    <property type="entry name" value="FAD_FR"/>
    <property type="match status" value="1"/>
</dbReference>
<keyword evidence="8 9" id="KW-0560">Oxidoreductase</keyword>
<dbReference type="PRINTS" id="PR00369">
    <property type="entry name" value="FLAVODOXIN"/>
</dbReference>
<keyword evidence="6 9" id="KW-0274">FAD</keyword>
<dbReference type="InterPro" id="IPR017938">
    <property type="entry name" value="Riboflavin_synthase-like_b-brl"/>
</dbReference>
<dbReference type="InterPro" id="IPR001094">
    <property type="entry name" value="Flavdoxin-like"/>
</dbReference>
<gene>
    <name evidence="9" type="primary">TAH18</name>
    <name evidence="12" type="ORF">Clacol_007017</name>
</gene>
<dbReference type="Proteomes" id="UP001050691">
    <property type="component" value="Unassembled WGS sequence"/>
</dbReference>
<dbReference type="GO" id="GO:0005739">
    <property type="term" value="C:mitochondrion"/>
    <property type="evidence" value="ECO:0007669"/>
    <property type="project" value="UniProtKB-SubCell"/>
</dbReference>
<organism evidence="12 13">
    <name type="scientific">Clathrus columnatus</name>
    <dbReference type="NCBI Taxonomy" id="1419009"/>
    <lineage>
        <taxon>Eukaryota</taxon>
        <taxon>Fungi</taxon>
        <taxon>Dikarya</taxon>
        <taxon>Basidiomycota</taxon>
        <taxon>Agaricomycotina</taxon>
        <taxon>Agaricomycetes</taxon>
        <taxon>Phallomycetidae</taxon>
        <taxon>Phallales</taxon>
        <taxon>Clathraceae</taxon>
        <taxon>Clathrus</taxon>
    </lineage>
</organism>
<dbReference type="InterPro" id="IPR039261">
    <property type="entry name" value="FNR_nucleotide-bd"/>
</dbReference>
<dbReference type="InterPro" id="IPR028879">
    <property type="entry name" value="NDOR1"/>
</dbReference>
<comment type="cofactor">
    <cofactor evidence="1 9">
        <name>FMN</name>
        <dbReference type="ChEBI" id="CHEBI:58210"/>
    </cofactor>
</comment>
<comment type="catalytic activity">
    <reaction evidence="9">
        <text>2 oxidized [2Fe-2S]-[protein] + NADPH = 2 reduced [2Fe-2S]-[protein] + NADP(+) + H(+)</text>
        <dbReference type="Rhea" id="RHEA:67716"/>
        <dbReference type="Rhea" id="RHEA-COMP:17327"/>
        <dbReference type="Rhea" id="RHEA-COMP:17328"/>
        <dbReference type="ChEBI" id="CHEBI:15378"/>
        <dbReference type="ChEBI" id="CHEBI:33737"/>
        <dbReference type="ChEBI" id="CHEBI:33738"/>
        <dbReference type="ChEBI" id="CHEBI:57783"/>
        <dbReference type="ChEBI" id="CHEBI:58349"/>
    </reaction>
</comment>
<feature type="domain" description="FAD-binding FR-type" evidence="11">
    <location>
        <begin position="217"/>
        <end position="451"/>
    </location>
</feature>
<name>A0AAV5AGC8_9AGAM</name>
<dbReference type="Pfam" id="PF00175">
    <property type="entry name" value="NAD_binding_1"/>
    <property type="match status" value="1"/>
</dbReference>
<dbReference type="InterPro" id="IPR001709">
    <property type="entry name" value="Flavoprot_Pyr_Nucl_cyt_Rdtase"/>
</dbReference>
<feature type="binding site" evidence="9">
    <location>
        <position position="144"/>
    </location>
    <ligand>
        <name>FMN</name>
        <dbReference type="ChEBI" id="CHEBI:58210"/>
    </ligand>
</feature>
<dbReference type="InterPro" id="IPR003097">
    <property type="entry name" value="CysJ-like_FAD-binding"/>
</dbReference>
<dbReference type="Pfam" id="PF00667">
    <property type="entry name" value="FAD_binding_1"/>
    <property type="match status" value="1"/>
</dbReference>
<evidence type="ECO:0000256" key="2">
    <source>
        <dbReference type="ARBA" id="ARBA00001974"/>
    </source>
</evidence>
<feature type="binding site" evidence="9">
    <location>
        <begin position="521"/>
        <end position="522"/>
    </location>
    <ligand>
        <name>NADP(+)</name>
        <dbReference type="ChEBI" id="CHEBI:58349"/>
    </ligand>
</feature>
<dbReference type="Gene3D" id="3.40.50.80">
    <property type="entry name" value="Nucleotide-binding domain of ferredoxin-NADP reductase (FNR) module"/>
    <property type="match status" value="1"/>
</dbReference>
<dbReference type="InterPro" id="IPR029039">
    <property type="entry name" value="Flavoprotein-like_sf"/>
</dbReference>
<dbReference type="GO" id="GO:0010181">
    <property type="term" value="F:FMN binding"/>
    <property type="evidence" value="ECO:0007669"/>
    <property type="project" value="UniProtKB-UniRule"/>
</dbReference>
<feature type="binding site" evidence="9">
    <location>
        <begin position="540"/>
        <end position="544"/>
    </location>
    <ligand>
        <name>NADP(+)</name>
        <dbReference type="ChEBI" id="CHEBI:58349"/>
    </ligand>
</feature>
<dbReference type="GO" id="GO:0050661">
    <property type="term" value="F:NADP binding"/>
    <property type="evidence" value="ECO:0007669"/>
    <property type="project" value="UniProtKB-UniRule"/>
</dbReference>
<keyword evidence="5 9" id="KW-0288">FMN</keyword>
<dbReference type="InterPro" id="IPR023173">
    <property type="entry name" value="NADPH_Cyt_P450_Rdtase_alpha"/>
</dbReference>
<dbReference type="PANTHER" id="PTHR19384:SF10">
    <property type="entry name" value="NADPH-DEPENDENT DIFLAVIN OXIDOREDUCTASE 1"/>
    <property type="match status" value="1"/>
</dbReference>
<keyword evidence="4 9" id="KW-0285">Flavoprotein</keyword>
<evidence type="ECO:0000259" key="11">
    <source>
        <dbReference type="PROSITE" id="PS51384"/>
    </source>
</evidence>
<feature type="binding site" evidence="9">
    <location>
        <begin position="69"/>
        <end position="72"/>
    </location>
    <ligand>
        <name>FMN</name>
        <dbReference type="ChEBI" id="CHEBI:58210"/>
    </ligand>
</feature>
<reference evidence="12" key="1">
    <citation type="submission" date="2021-10" db="EMBL/GenBank/DDBJ databases">
        <title>De novo Genome Assembly of Clathrus columnatus (Basidiomycota, Fungi) Using Illumina and Nanopore Sequence Data.</title>
        <authorList>
            <person name="Ogiso-Tanaka E."/>
            <person name="Itagaki H."/>
            <person name="Hosoya T."/>
            <person name="Hosaka K."/>
        </authorList>
    </citation>
    <scope>NUCLEOTIDE SEQUENCE</scope>
    <source>
        <strain evidence="12">MO-923</strain>
    </source>
</reference>
<comment type="function">
    <text evidence="9">NADPH-dependent reductase which is a central component of the cytosolic iron-sulfur (Fe-S) protein assembly (CIA) machinery. Transfers electrons from NADPH via its FAD and FMN prosthetic groups to the [2Fe-2S] cluster of DRE2, another key component of the CIA machinery. In turn, this reduced cluster provides electrons for assembly of cytosolic iron-sulfur cluster proteins. Positively controls H(2)O(2)-induced cell death.</text>
</comment>